<comment type="similarity">
    <text evidence="1">Belongs to the asp23 family.</text>
</comment>
<evidence type="ECO:0000313" key="2">
    <source>
        <dbReference type="EMBL" id="ANE41873.1"/>
    </source>
</evidence>
<reference evidence="2 5" key="1">
    <citation type="submission" date="2014-08" db="EMBL/GenBank/DDBJ databases">
        <title>Fervidobacterium pennivorans DYC genome.</title>
        <authorList>
            <person name="Wushke S."/>
        </authorList>
    </citation>
    <scope>NUCLEOTIDE SEQUENCE [LARGE SCALE GENOMIC DNA]</scope>
    <source>
        <strain evidence="2 5">DYC</strain>
    </source>
</reference>
<protein>
    <submittedName>
        <fullName evidence="2">Alkaline shock protein</fullName>
    </submittedName>
    <submittedName>
        <fullName evidence="3">Asp23/Gls24 family envelope stress response protein</fullName>
    </submittedName>
</protein>
<gene>
    <name evidence="4" type="ORF">ENT78_01590</name>
    <name evidence="3" type="ORF">ENU12_06025</name>
    <name evidence="2" type="ORF">JM64_07860</name>
</gene>
<dbReference type="KEGG" id="fng:JM64_07860"/>
<dbReference type="EMBL" id="CP011393">
    <property type="protein sequence ID" value="ANE41873.1"/>
    <property type="molecule type" value="Genomic_DNA"/>
</dbReference>
<dbReference type="OrthoDB" id="37537at2"/>
<dbReference type="PATRIC" id="fig|93466.3.peg.1658"/>
<evidence type="ECO:0000313" key="3">
    <source>
        <dbReference type="EMBL" id="HGQ77450.1"/>
    </source>
</evidence>
<dbReference type="Proteomes" id="UP000077096">
    <property type="component" value="Chromosome"/>
</dbReference>
<dbReference type="PANTHER" id="PTHR34297:SF2">
    <property type="entry name" value="ASP23_GLS24 FAMILY ENVELOPE STRESS RESPONSE PROTEIN"/>
    <property type="match status" value="1"/>
</dbReference>
<evidence type="ECO:0000313" key="5">
    <source>
        <dbReference type="Proteomes" id="UP000077096"/>
    </source>
</evidence>
<proteinExistence type="inferred from homology"/>
<accession>A0A172T4V7</accession>
<dbReference type="EMBL" id="DSZZ01000077">
    <property type="protein sequence ID" value="HGU52217.1"/>
    <property type="molecule type" value="Genomic_DNA"/>
</dbReference>
<dbReference type="Pfam" id="PF03780">
    <property type="entry name" value="Asp23"/>
    <property type="match status" value="1"/>
</dbReference>
<dbReference type="PANTHER" id="PTHR34297">
    <property type="entry name" value="HYPOTHETICAL CYTOSOLIC PROTEIN-RELATED"/>
    <property type="match status" value="1"/>
</dbReference>
<evidence type="ECO:0000256" key="1">
    <source>
        <dbReference type="ARBA" id="ARBA00005721"/>
    </source>
</evidence>
<evidence type="ECO:0000313" key="4">
    <source>
        <dbReference type="EMBL" id="HGU52217.1"/>
    </source>
</evidence>
<name>A0A172T4V7_FERPE</name>
<dbReference type="AlphaFoldDB" id="A0A172T4V7"/>
<sequence length="109" mass="12521">MKFQTEYGEVEITVNAIRKLVYLAVLETYGPISIGSDNWFSRWFSSEEGKIKVEEDEYGHLKIDIFVEVEFGTKVTEVGKNIEENVVHKLRAFANCENPEVNVHIIGVR</sequence>
<dbReference type="EMBL" id="DTBH01000130">
    <property type="protein sequence ID" value="HGQ77450.1"/>
    <property type="molecule type" value="Genomic_DNA"/>
</dbReference>
<organism evidence="2 5">
    <name type="scientific">Fervidobacterium pennivorans</name>
    <dbReference type="NCBI Taxonomy" id="93466"/>
    <lineage>
        <taxon>Bacteria</taxon>
        <taxon>Thermotogati</taxon>
        <taxon>Thermotogota</taxon>
        <taxon>Thermotogae</taxon>
        <taxon>Thermotogales</taxon>
        <taxon>Fervidobacteriaceae</taxon>
        <taxon>Fervidobacterium</taxon>
    </lineage>
</organism>
<dbReference type="InterPro" id="IPR005531">
    <property type="entry name" value="Asp23"/>
</dbReference>
<reference evidence="3" key="2">
    <citation type="journal article" date="2020" name="mSystems">
        <title>Genome- and Community-Level Interaction Insights into Carbon Utilization and Element Cycling Functions of Hydrothermarchaeota in Hydrothermal Sediment.</title>
        <authorList>
            <person name="Zhou Z."/>
            <person name="Liu Y."/>
            <person name="Xu W."/>
            <person name="Pan J."/>
            <person name="Luo Z.H."/>
            <person name="Li M."/>
        </authorList>
    </citation>
    <scope>NUCLEOTIDE SEQUENCE [LARGE SCALE GENOMIC DNA]</scope>
    <source>
        <strain evidence="4">SpSt-61</strain>
        <strain evidence="3">SpSt-640</strain>
    </source>
</reference>